<dbReference type="InterPro" id="IPR013705">
    <property type="entry name" value="Sterol_MeTrfase_C"/>
</dbReference>
<dbReference type="GO" id="GO:0032259">
    <property type="term" value="P:methylation"/>
    <property type="evidence" value="ECO:0007669"/>
    <property type="project" value="UniProtKB-KW"/>
</dbReference>
<keyword evidence="10" id="KW-0443">Lipid metabolism</keyword>
<gene>
    <name evidence="16" type="ORF">D9Q98_007586</name>
</gene>
<evidence type="ECO:0000256" key="6">
    <source>
        <dbReference type="ARBA" id="ARBA00022692"/>
    </source>
</evidence>
<organism evidence="16 17">
    <name type="scientific">Chlorella vulgaris</name>
    <name type="common">Green alga</name>
    <dbReference type="NCBI Taxonomy" id="3077"/>
    <lineage>
        <taxon>Eukaryota</taxon>
        <taxon>Viridiplantae</taxon>
        <taxon>Chlorophyta</taxon>
        <taxon>core chlorophytes</taxon>
        <taxon>Trebouxiophyceae</taxon>
        <taxon>Chlorellales</taxon>
        <taxon>Chlorellaceae</taxon>
        <taxon>Chlorella clade</taxon>
        <taxon>Chlorella</taxon>
    </lineage>
</organism>
<keyword evidence="6" id="KW-0812">Transmembrane</keyword>
<comment type="subcellular location">
    <subcellularLocation>
        <location evidence="1">Microsome membrane</location>
        <topology evidence="1">Single-pass membrane protein</topology>
    </subcellularLocation>
</comment>
<evidence type="ECO:0000256" key="9">
    <source>
        <dbReference type="ARBA" id="ARBA00022989"/>
    </source>
</evidence>
<comment type="similarity">
    <text evidence="12 13">Belongs to the class I-like SAM-binding methyltransferase superfamily. Erg6/SMT family.</text>
</comment>
<name>A0A9D4TMC5_CHLVU</name>
<dbReference type="GO" id="GO:0008757">
    <property type="term" value="F:S-adenosylmethionine-dependent methyltransferase activity"/>
    <property type="evidence" value="ECO:0007669"/>
    <property type="project" value="InterPro"/>
</dbReference>
<sequence>MVSLGNFSLDTGWVADNQQNLLIGGAAGLAALGLLYKRSSRDYKKSPSSFQLSGGAVDAGEVKNTVKEYYGEYNTLERGKGAVMKESQKVADLVDKFYSLVTDLYEWGWGQSFHFARKLPNRDWSASEVAHEAWAAATIRLGPGKTALDVGCGVGGPMRTVAGVSGGNVVGITINEYQVQRATYHNEKQGLSGQCKAVRGNFLEMPFQAGAFDAAYAMEATCHAPTLEQVYSEVYRVLKPGSIFMTYEWVTTPRFDPSNTQHVACVDEIIIGNGLPDMRTWKQAEEAGKAVGFNLLESRDVAQASAAAVQPWYMRLGGNVPLFRWIGAFNGSIVAVMEFLRIAPRGLSDVHKMLFDTGVSVMEGGIEGIFTPMHMLIFQKPADGESQQQQQGKEDEEDKAAPPTYAAAAAAAPSASAKLANGKGGKSTA</sequence>
<keyword evidence="5 12" id="KW-0949">S-adenosyl-L-methionine</keyword>
<keyword evidence="11" id="KW-0472">Membrane</keyword>
<dbReference type="Gene3D" id="3.40.50.150">
    <property type="entry name" value="Vaccinia Virus protein VP39"/>
    <property type="match status" value="1"/>
</dbReference>
<dbReference type="Proteomes" id="UP001055712">
    <property type="component" value="Unassembled WGS sequence"/>
</dbReference>
<dbReference type="SUPFAM" id="SSF53335">
    <property type="entry name" value="S-adenosyl-L-methionine-dependent methyltransferases"/>
    <property type="match status" value="1"/>
</dbReference>
<dbReference type="OrthoDB" id="4310724at2759"/>
<keyword evidence="9" id="KW-1133">Transmembrane helix</keyword>
<keyword evidence="2" id="KW-0444">Lipid biosynthesis</keyword>
<proteinExistence type="inferred from homology"/>
<dbReference type="PANTHER" id="PTHR44742:SF2">
    <property type="entry name" value="24-METHYLENESTEROL C-METHYLTRANSFERASE 2"/>
    <property type="match status" value="1"/>
</dbReference>
<evidence type="ECO:0000256" key="4">
    <source>
        <dbReference type="ARBA" id="ARBA00022679"/>
    </source>
</evidence>
<evidence type="ECO:0000313" key="17">
    <source>
        <dbReference type="Proteomes" id="UP001055712"/>
    </source>
</evidence>
<dbReference type="InterPro" id="IPR029063">
    <property type="entry name" value="SAM-dependent_MTases_sf"/>
</dbReference>
<dbReference type="EC" id="2.1.1.-" evidence="13"/>
<keyword evidence="4 12" id="KW-0808">Transferase</keyword>
<dbReference type="Pfam" id="PF08498">
    <property type="entry name" value="Sterol_MT_C"/>
    <property type="match status" value="1"/>
</dbReference>
<evidence type="ECO:0000259" key="15">
    <source>
        <dbReference type="PROSITE" id="PS51685"/>
    </source>
</evidence>
<reference evidence="16" key="2">
    <citation type="submission" date="2020-11" db="EMBL/GenBank/DDBJ databases">
        <authorList>
            <person name="Cecchin M."/>
            <person name="Marcolungo L."/>
            <person name="Rossato M."/>
            <person name="Girolomoni L."/>
            <person name="Cosentino E."/>
            <person name="Cuine S."/>
            <person name="Li-Beisson Y."/>
            <person name="Delledonne M."/>
            <person name="Ballottari M."/>
        </authorList>
    </citation>
    <scope>NUCLEOTIDE SEQUENCE</scope>
    <source>
        <strain evidence="16">211/11P</strain>
        <tissue evidence="16">Whole cell</tissue>
    </source>
</reference>
<dbReference type="InterPro" id="IPR013216">
    <property type="entry name" value="Methyltransf_11"/>
</dbReference>
<dbReference type="GO" id="GO:0006694">
    <property type="term" value="P:steroid biosynthetic process"/>
    <property type="evidence" value="ECO:0007669"/>
    <property type="project" value="InterPro"/>
</dbReference>
<keyword evidence="7" id="KW-0256">Endoplasmic reticulum</keyword>
<reference evidence="16" key="1">
    <citation type="journal article" date="2019" name="Plant J.">
        <title>Chlorella vulgaris genome assembly and annotation reveals the molecular basis for metabolic acclimation to high light conditions.</title>
        <authorList>
            <person name="Cecchin M."/>
            <person name="Marcolungo L."/>
            <person name="Rossato M."/>
            <person name="Girolomoni L."/>
            <person name="Cosentino E."/>
            <person name="Cuine S."/>
            <person name="Li-Beisson Y."/>
            <person name="Delledonne M."/>
            <person name="Ballottari M."/>
        </authorList>
    </citation>
    <scope>NUCLEOTIDE SEQUENCE</scope>
    <source>
        <strain evidence="16">211/11P</strain>
    </source>
</reference>
<evidence type="ECO:0000256" key="10">
    <source>
        <dbReference type="ARBA" id="ARBA00023098"/>
    </source>
</evidence>
<keyword evidence="3 12" id="KW-0489">Methyltransferase</keyword>
<keyword evidence="17" id="KW-1185">Reference proteome</keyword>
<evidence type="ECO:0000256" key="1">
    <source>
        <dbReference type="ARBA" id="ARBA00004111"/>
    </source>
</evidence>
<evidence type="ECO:0000256" key="11">
    <source>
        <dbReference type="ARBA" id="ARBA00023136"/>
    </source>
</evidence>
<comment type="caution">
    <text evidence="16">The sequence shown here is derived from an EMBL/GenBank/DDBJ whole genome shotgun (WGS) entry which is preliminary data.</text>
</comment>
<feature type="domain" description="SAM-dependent methyltransferase Erg6/SMT-type" evidence="15">
    <location>
        <begin position="97"/>
        <end position="381"/>
    </location>
</feature>
<evidence type="ECO:0000256" key="5">
    <source>
        <dbReference type="ARBA" id="ARBA00022691"/>
    </source>
</evidence>
<evidence type="ECO:0000256" key="3">
    <source>
        <dbReference type="ARBA" id="ARBA00022603"/>
    </source>
</evidence>
<dbReference type="AlphaFoldDB" id="A0A9D4TMC5"/>
<evidence type="ECO:0000256" key="12">
    <source>
        <dbReference type="PROSITE-ProRule" id="PRU01022"/>
    </source>
</evidence>
<dbReference type="PROSITE" id="PS51685">
    <property type="entry name" value="SAM_MT_ERG6_SMT"/>
    <property type="match status" value="1"/>
</dbReference>
<evidence type="ECO:0000256" key="13">
    <source>
        <dbReference type="RuleBase" id="RU362025"/>
    </source>
</evidence>
<dbReference type="CDD" id="cd02440">
    <property type="entry name" value="AdoMet_MTases"/>
    <property type="match status" value="1"/>
</dbReference>
<dbReference type="PANTHER" id="PTHR44742">
    <property type="match status" value="1"/>
</dbReference>
<evidence type="ECO:0000313" key="16">
    <source>
        <dbReference type="EMBL" id="KAI3428765.1"/>
    </source>
</evidence>
<evidence type="ECO:0000256" key="2">
    <source>
        <dbReference type="ARBA" id="ARBA00022516"/>
    </source>
</evidence>
<keyword evidence="8" id="KW-0492">Microsome</keyword>
<dbReference type="EMBL" id="SIDB01000009">
    <property type="protein sequence ID" value="KAI3428765.1"/>
    <property type="molecule type" value="Genomic_DNA"/>
</dbReference>
<evidence type="ECO:0000256" key="7">
    <source>
        <dbReference type="ARBA" id="ARBA00022824"/>
    </source>
</evidence>
<protein>
    <recommendedName>
        <fullName evidence="13">Methyltransferase</fullName>
        <ecNumber evidence="13">2.1.1.-</ecNumber>
    </recommendedName>
</protein>
<accession>A0A9D4TMC5</accession>
<evidence type="ECO:0000256" key="8">
    <source>
        <dbReference type="ARBA" id="ARBA00022848"/>
    </source>
</evidence>
<evidence type="ECO:0000256" key="14">
    <source>
        <dbReference type="SAM" id="MobiDB-lite"/>
    </source>
</evidence>
<feature type="region of interest" description="Disordered" evidence="14">
    <location>
        <begin position="382"/>
        <end position="407"/>
    </location>
</feature>
<dbReference type="InterPro" id="IPR030384">
    <property type="entry name" value="MeTrfase_SMT"/>
</dbReference>
<dbReference type="Pfam" id="PF08241">
    <property type="entry name" value="Methyltransf_11"/>
    <property type="match status" value="1"/>
</dbReference>